<feature type="region of interest" description="Disordered" evidence="8">
    <location>
        <begin position="1"/>
        <end position="20"/>
    </location>
</feature>
<dbReference type="Pfam" id="PF09497">
    <property type="entry name" value="Med12"/>
    <property type="match status" value="1"/>
</dbReference>
<accession>A0A1B2J7B4</accession>
<keyword evidence="11" id="KW-1185">Reference proteome</keyword>
<evidence type="ECO:0000256" key="8">
    <source>
        <dbReference type="SAM" id="MobiDB-lite"/>
    </source>
</evidence>
<dbReference type="PANTHER" id="PTHR46567">
    <property type="entry name" value="MEDIATOR OF RNA POLYMERASE II TRANSCRIPTION SUBUNIT 12"/>
    <property type="match status" value="1"/>
</dbReference>
<feature type="region of interest" description="Disordered" evidence="8">
    <location>
        <begin position="1078"/>
        <end position="1106"/>
    </location>
</feature>
<reference evidence="10 11" key="1">
    <citation type="submission" date="2016-02" db="EMBL/GenBank/DDBJ databases">
        <title>Comparative genomic and transcriptomic foundation for Pichia pastoris.</title>
        <authorList>
            <person name="Love K.R."/>
            <person name="Shah K.A."/>
            <person name="Whittaker C.A."/>
            <person name="Wu J."/>
            <person name="Bartlett M.C."/>
            <person name="Ma D."/>
            <person name="Leeson R.L."/>
            <person name="Priest M."/>
            <person name="Young S.K."/>
            <person name="Love J.C."/>
        </authorList>
    </citation>
    <scope>NUCLEOTIDE SEQUENCE [LARGE SCALE GENOMIC DNA]</scope>
    <source>
        <strain evidence="10 11">ATCC 28485</strain>
    </source>
</reference>
<evidence type="ECO:0000256" key="1">
    <source>
        <dbReference type="ARBA" id="ARBA00004123"/>
    </source>
</evidence>
<keyword evidence="6" id="KW-0539">Nucleus</keyword>
<evidence type="ECO:0000259" key="9">
    <source>
        <dbReference type="SMART" id="SM01281"/>
    </source>
</evidence>
<keyword evidence="5" id="KW-0804">Transcription</keyword>
<dbReference type="EMBL" id="CP014584">
    <property type="protein sequence ID" value="ANZ73891.1"/>
    <property type="molecule type" value="Genomic_DNA"/>
</dbReference>
<dbReference type="PANTHER" id="PTHR46567:SF1">
    <property type="entry name" value="MEDIATOR OF RNA POLYMERASE II TRANSCRIPTION SUBUNIT 12"/>
    <property type="match status" value="1"/>
</dbReference>
<feature type="compositionally biased region" description="Polar residues" evidence="8">
    <location>
        <begin position="1079"/>
        <end position="1106"/>
    </location>
</feature>
<evidence type="ECO:0000256" key="4">
    <source>
        <dbReference type="ARBA" id="ARBA00023015"/>
    </source>
</evidence>
<evidence type="ECO:0000256" key="7">
    <source>
        <dbReference type="ARBA" id="ARBA00032010"/>
    </source>
</evidence>
<sequence>METNRAGEHSIQVPHGVYPLNGQDSVNEGPKTELIYPDFKIWQHSPQDDIVMTRYLQKGFFEAPVVQNESLSARSLMAVSLHENSNEPNTSEEQTSKASNPKIKLLSDYIIEAIYQRRQLNKIHTKVIIRPPPRVTLTEHKREKWMENLANTKIPLSQLARAIPHGIKNRILLEQCCLYNVPVARAVWLVKCVAGNEVRVLRRKVQQSSANALSTNAIFSTWLADWTDQVTTFLERFMISIFTPNQKNWRDRSNYNLTLVGNLFLEDLLKQDKFLGWIVSFLRQCLVKLSSGSKEELDHVSQGLNLLTIHLVILRLFWFKILKSDHISKEASVVLLQLHAKLVDKSTLQSGNSPSTFIVQLKENINFLIKYLFYYSPDAFIIPNYWHDLKHTLKKILDTSNNLVGTQFKLVTYRNESLIVNLPQSLNKPLNLNQDEPLQSNRDDLLKSLDTFFFSSDSIGTLTSLVFEKIDEDDETEIKTFAPDIENNEPEASETKEIDSPVKKSPNPYNKEVSPPITIKKGSNKDSRTLWGYNFRLLLNWSISNYRNQSSSVVQVSLVVSILEQRLREIYSNTTNTRAKKLKLEIELELLDWIFQINDSYNILKQNNETEIVYKLETLEYLCARCYQSGLLTVSSYIRKLIASGVIYLPDCFKNSTIHNLVLKSLPVLKNNNLDNILKKLSSKEEQYDSAKDVLFFEEAKSSLLPFIEWIVSDYEINLDPVWNCLKSLDTKTAILVSEWFMNETFRLLFERTTTKNQVKITERKLSLITYALVEKLHCIPQFYVKLLQAFALELKSFSIDKMTMIFITEIIQFHEQQAAVFSSKEETNAYTNMIKSLFQIVDEGKYLINWTLFKPTLVNDKNVLSELSRRSEASKTSYIKDLSNLYQFNLRSSSFLLHNMNSKVENLLNFNGLVHNTHTLAGRLWDMVRKKFFTNTDIPPEQYERDLFQSLKLMKLERSNDLVKAVLAYTKKNVLATLSLEYTSITTYILKLFLNEILDLEQLWDLFSTVNDSFTDVSCQKFLKGLMFDKYFSDIECIQLLSDFELLKLKMVRSKVKQTDFKSWCSRMRQCLLEIDSPETNNGRTNSTPVSTELDQLPTSATNTLPTPMQLMSTPTTVSNFDSMLSTTPFNSFLSRFKDEVMETCKEMINVHTELSIKFFTGLSSSLQGEGMSIRILNQLLLQNDQVIVSCNDMSKVLQLLDPLNLGVCQLLTNTLYEKAFHHKRKKNSMNNEEKSSLMADLTLCFLKDLMKMPKYQHSDHKSLELVGELFRFLEPDLKLLLLHSCELFFLTSEMFPLVNSREDNPGDNTLDILYLIINSCTRYEDLFSLSSKYHNGIPIPDNLVFSLTVSLEKMIGKCARPKRKLDKHAEQKAIESSILLVCRIILIHKSYLVGLILKRSTGNINKDSFLQNLVKLFNSKFIKSSSKLENLLYDIIVSIKILIGEHMGSTSHEILNVSPPDYSNKLNYLLENVSFQDGLRISNDSQELFVQNTKTKALSKFYIRPYELLPETTTRVEESCINLHLFNASTELKNPK</sequence>
<name>A0A1B2J7B4_PICPA</name>
<evidence type="ECO:0000256" key="3">
    <source>
        <dbReference type="ARBA" id="ARBA00019622"/>
    </source>
</evidence>
<feature type="domain" description="Mediator complex subunit Med12" evidence="9">
    <location>
        <begin position="128"/>
        <end position="191"/>
    </location>
</feature>
<evidence type="ECO:0000256" key="5">
    <source>
        <dbReference type="ARBA" id="ARBA00023163"/>
    </source>
</evidence>
<proteinExistence type="inferred from homology"/>
<comment type="similarity">
    <text evidence="2">Belongs to the Mediator complex subunit 12 family.</text>
</comment>
<dbReference type="GO" id="GO:0006357">
    <property type="term" value="P:regulation of transcription by RNA polymerase II"/>
    <property type="evidence" value="ECO:0007669"/>
    <property type="project" value="InterPro"/>
</dbReference>
<dbReference type="OrthoDB" id="20828at2759"/>
<dbReference type="GO" id="GO:0016592">
    <property type="term" value="C:mediator complex"/>
    <property type="evidence" value="ECO:0007669"/>
    <property type="project" value="InterPro"/>
</dbReference>
<feature type="compositionally biased region" description="Basic and acidic residues" evidence="8">
    <location>
        <begin position="493"/>
        <end position="502"/>
    </location>
</feature>
<dbReference type="Proteomes" id="UP000094565">
    <property type="component" value="Chromosome 1"/>
</dbReference>
<evidence type="ECO:0000313" key="10">
    <source>
        <dbReference type="EMBL" id="ANZ73891.1"/>
    </source>
</evidence>
<keyword evidence="4" id="KW-0805">Transcription regulation</keyword>
<dbReference type="InterPro" id="IPR019035">
    <property type="entry name" value="Mediator_Med12"/>
</dbReference>
<dbReference type="GO" id="GO:0003712">
    <property type="term" value="F:transcription coregulator activity"/>
    <property type="evidence" value="ECO:0007669"/>
    <property type="project" value="InterPro"/>
</dbReference>
<comment type="subcellular location">
    <subcellularLocation>
        <location evidence="1">Nucleus</location>
    </subcellularLocation>
</comment>
<dbReference type="SMART" id="SM01281">
    <property type="entry name" value="Med12"/>
    <property type="match status" value="1"/>
</dbReference>
<evidence type="ECO:0000256" key="2">
    <source>
        <dbReference type="ARBA" id="ARBA00010289"/>
    </source>
</evidence>
<evidence type="ECO:0000313" key="11">
    <source>
        <dbReference type="Proteomes" id="UP000094565"/>
    </source>
</evidence>
<organism evidence="10 11">
    <name type="scientific">Komagataella pastoris</name>
    <name type="common">Yeast</name>
    <name type="synonym">Pichia pastoris</name>
    <dbReference type="NCBI Taxonomy" id="4922"/>
    <lineage>
        <taxon>Eukaryota</taxon>
        <taxon>Fungi</taxon>
        <taxon>Dikarya</taxon>
        <taxon>Ascomycota</taxon>
        <taxon>Saccharomycotina</taxon>
        <taxon>Pichiomycetes</taxon>
        <taxon>Pichiales</taxon>
        <taxon>Pichiaceae</taxon>
        <taxon>Komagataella</taxon>
    </lineage>
</organism>
<evidence type="ECO:0000256" key="6">
    <source>
        <dbReference type="ARBA" id="ARBA00023242"/>
    </source>
</evidence>
<feature type="region of interest" description="Disordered" evidence="8">
    <location>
        <begin position="482"/>
        <end position="521"/>
    </location>
</feature>
<gene>
    <name evidence="10" type="primary">SRB8</name>
    <name evidence="10" type="ORF">ATY40_BA7501338</name>
</gene>
<protein>
    <recommendedName>
        <fullName evidence="3">Mediator of RNA polymerase II transcription subunit 12</fullName>
    </recommendedName>
    <alternativeName>
        <fullName evidence="7">Mediator complex subunit 12</fullName>
    </alternativeName>
</protein>